<sequence length="102" mass="11440">MSQAFKVGRGQMESLNQNLDTFGMSGIMDGTATWLPRIMDNATQSTTVDAELSRYVDPFKAYFWNVPITMSIELSTSDASLRPLLPQNRQGRQDWSATPYDA</sequence>
<protein>
    <submittedName>
        <fullName evidence="1">G-protein coupled receptor moody</fullName>
    </submittedName>
</protein>
<accession>A0A0J7KG95</accession>
<evidence type="ECO:0000313" key="2">
    <source>
        <dbReference type="Proteomes" id="UP000036403"/>
    </source>
</evidence>
<proteinExistence type="predicted"/>
<comment type="caution">
    <text evidence="1">The sequence shown here is derived from an EMBL/GenBank/DDBJ whole genome shotgun (WGS) entry which is preliminary data.</text>
</comment>
<keyword evidence="1" id="KW-0675">Receptor</keyword>
<dbReference type="AlphaFoldDB" id="A0A0J7KG95"/>
<name>A0A0J7KG95_LASNI</name>
<dbReference type="EMBL" id="LBMM01007926">
    <property type="protein sequence ID" value="KMQ89302.1"/>
    <property type="molecule type" value="Genomic_DNA"/>
</dbReference>
<reference evidence="1 2" key="1">
    <citation type="submission" date="2015-04" db="EMBL/GenBank/DDBJ databases">
        <title>Lasius niger genome sequencing.</title>
        <authorList>
            <person name="Konorov E.A."/>
            <person name="Nikitin M.A."/>
            <person name="Kirill M.V."/>
            <person name="Chang P."/>
        </authorList>
    </citation>
    <scope>NUCLEOTIDE SEQUENCE [LARGE SCALE GENOMIC DNA]</scope>
    <source>
        <tissue evidence="1">Whole</tissue>
    </source>
</reference>
<evidence type="ECO:0000313" key="1">
    <source>
        <dbReference type="EMBL" id="KMQ89302.1"/>
    </source>
</evidence>
<organism evidence="1 2">
    <name type="scientific">Lasius niger</name>
    <name type="common">Black garden ant</name>
    <dbReference type="NCBI Taxonomy" id="67767"/>
    <lineage>
        <taxon>Eukaryota</taxon>
        <taxon>Metazoa</taxon>
        <taxon>Ecdysozoa</taxon>
        <taxon>Arthropoda</taxon>
        <taxon>Hexapoda</taxon>
        <taxon>Insecta</taxon>
        <taxon>Pterygota</taxon>
        <taxon>Neoptera</taxon>
        <taxon>Endopterygota</taxon>
        <taxon>Hymenoptera</taxon>
        <taxon>Apocrita</taxon>
        <taxon>Aculeata</taxon>
        <taxon>Formicoidea</taxon>
        <taxon>Formicidae</taxon>
        <taxon>Formicinae</taxon>
        <taxon>Lasius</taxon>
        <taxon>Lasius</taxon>
    </lineage>
</organism>
<keyword evidence="2" id="KW-1185">Reference proteome</keyword>
<gene>
    <name evidence="1" type="ORF">RF55_11080</name>
</gene>
<dbReference type="Proteomes" id="UP000036403">
    <property type="component" value="Unassembled WGS sequence"/>
</dbReference>
<dbReference type="PaxDb" id="67767-A0A0J7KG95"/>
<dbReference type="OrthoDB" id="10044919at2759"/>